<keyword evidence="2" id="KW-0732">Signal</keyword>
<dbReference type="HOGENOM" id="CLU_1241967_0_0_1"/>
<reference evidence="3" key="2">
    <citation type="submission" date="2015-06" db="UniProtKB">
        <authorList>
            <consortium name="EnsemblPlants"/>
        </authorList>
    </citation>
    <scope>IDENTIFICATION</scope>
    <source>
        <strain evidence="3">DM1-3 516 R44</strain>
    </source>
</reference>
<dbReference type="InParanoid" id="M1DZ65"/>
<reference evidence="4" key="1">
    <citation type="journal article" date="2011" name="Nature">
        <title>Genome sequence and analysis of the tuber crop potato.</title>
        <authorList>
            <consortium name="The Potato Genome Sequencing Consortium"/>
        </authorList>
    </citation>
    <scope>NUCLEOTIDE SEQUENCE [LARGE SCALE GENOMIC DNA]</scope>
    <source>
        <strain evidence="4">cv. DM1-3 516 R44</strain>
    </source>
</reference>
<name>M1DZ65_SOLTU</name>
<evidence type="ECO:0000313" key="4">
    <source>
        <dbReference type="Proteomes" id="UP000011115"/>
    </source>
</evidence>
<feature type="chain" id="PRO_5004013914" description="Polyprotein protein" evidence="2">
    <location>
        <begin position="17"/>
        <end position="223"/>
    </location>
</feature>
<evidence type="ECO:0000256" key="2">
    <source>
        <dbReference type="SAM" id="SignalP"/>
    </source>
</evidence>
<accession>M1DZ65</accession>
<dbReference type="Gramene" id="PGSC0003DMT400096755">
    <property type="protein sequence ID" value="PGSC0003DMT400096755"/>
    <property type="gene ID" value="PGSC0003DMG400046326"/>
</dbReference>
<feature type="compositionally biased region" description="Basic and acidic residues" evidence="1">
    <location>
        <begin position="183"/>
        <end position="207"/>
    </location>
</feature>
<evidence type="ECO:0008006" key="5">
    <source>
        <dbReference type="Google" id="ProtNLM"/>
    </source>
</evidence>
<protein>
    <recommendedName>
        <fullName evidence="5">Polyprotein protein</fullName>
    </recommendedName>
</protein>
<keyword evidence="4" id="KW-1185">Reference proteome</keyword>
<organism evidence="3 4">
    <name type="scientific">Solanum tuberosum</name>
    <name type="common">Potato</name>
    <dbReference type="NCBI Taxonomy" id="4113"/>
    <lineage>
        <taxon>Eukaryota</taxon>
        <taxon>Viridiplantae</taxon>
        <taxon>Streptophyta</taxon>
        <taxon>Embryophyta</taxon>
        <taxon>Tracheophyta</taxon>
        <taxon>Spermatophyta</taxon>
        <taxon>Magnoliopsida</taxon>
        <taxon>eudicotyledons</taxon>
        <taxon>Gunneridae</taxon>
        <taxon>Pentapetalae</taxon>
        <taxon>asterids</taxon>
        <taxon>lamiids</taxon>
        <taxon>Solanales</taxon>
        <taxon>Solanaceae</taxon>
        <taxon>Solanoideae</taxon>
        <taxon>Solaneae</taxon>
        <taxon>Solanum</taxon>
    </lineage>
</organism>
<sequence length="223" mass="24768">MSLLLLELVFPPIVSKDEGSTGDQQWFLSVDHVQDVGSGRDILSLTSRLKRAFGYTATASTKKLLGSYEIHRYEILQYCRHFLPYEKPAKITQAMILKIGQLAYSADVRATRLEKSILGMINRATLAALTLLHTAVDSLTVRVIACESRQGEFSELAALKVEIASLRKDVDYLKSNDLTSLIERTDDKDAPETTKDVKGNDATHAESDAETDEELISMDAEET</sequence>
<feature type="compositionally biased region" description="Acidic residues" evidence="1">
    <location>
        <begin position="208"/>
        <end position="223"/>
    </location>
</feature>
<dbReference type="PaxDb" id="4113-PGSC0003DMT400096755"/>
<evidence type="ECO:0000256" key="1">
    <source>
        <dbReference type="SAM" id="MobiDB-lite"/>
    </source>
</evidence>
<dbReference type="Proteomes" id="UP000011115">
    <property type="component" value="Unassembled WGS sequence"/>
</dbReference>
<dbReference type="AlphaFoldDB" id="M1DZ65"/>
<proteinExistence type="predicted"/>
<feature type="signal peptide" evidence="2">
    <location>
        <begin position="1"/>
        <end position="16"/>
    </location>
</feature>
<dbReference type="EnsemblPlants" id="PGSC0003DMT400096755">
    <property type="protein sequence ID" value="PGSC0003DMT400096755"/>
    <property type="gene ID" value="PGSC0003DMG400046326"/>
</dbReference>
<feature type="region of interest" description="Disordered" evidence="1">
    <location>
        <begin position="183"/>
        <end position="223"/>
    </location>
</feature>
<evidence type="ECO:0000313" key="3">
    <source>
        <dbReference type="EnsemblPlants" id="PGSC0003DMT400096755"/>
    </source>
</evidence>